<gene>
    <name evidence="3" type="ORF">QVD17_34496</name>
</gene>
<dbReference type="EMBL" id="JAUHHV010000009">
    <property type="protein sequence ID" value="KAK1412901.1"/>
    <property type="molecule type" value="Genomic_DNA"/>
</dbReference>
<name>A0AAD8K259_TARER</name>
<accession>A0AAD8K259</accession>
<reference evidence="3" key="1">
    <citation type="journal article" date="2023" name="bioRxiv">
        <title>Improved chromosome-level genome assembly for marigold (Tagetes erecta).</title>
        <authorList>
            <person name="Jiang F."/>
            <person name="Yuan L."/>
            <person name="Wang S."/>
            <person name="Wang H."/>
            <person name="Xu D."/>
            <person name="Wang A."/>
            <person name="Fan W."/>
        </authorList>
    </citation>
    <scope>NUCLEOTIDE SEQUENCE</scope>
    <source>
        <strain evidence="3">WSJ</strain>
        <tissue evidence="3">Leaf</tissue>
    </source>
</reference>
<keyword evidence="1" id="KW-0812">Transmembrane</keyword>
<organism evidence="3 4">
    <name type="scientific">Tagetes erecta</name>
    <name type="common">African marigold</name>
    <dbReference type="NCBI Taxonomy" id="13708"/>
    <lineage>
        <taxon>Eukaryota</taxon>
        <taxon>Viridiplantae</taxon>
        <taxon>Streptophyta</taxon>
        <taxon>Embryophyta</taxon>
        <taxon>Tracheophyta</taxon>
        <taxon>Spermatophyta</taxon>
        <taxon>Magnoliopsida</taxon>
        <taxon>eudicotyledons</taxon>
        <taxon>Gunneridae</taxon>
        <taxon>Pentapetalae</taxon>
        <taxon>asterids</taxon>
        <taxon>campanulids</taxon>
        <taxon>Asterales</taxon>
        <taxon>Asteraceae</taxon>
        <taxon>Asteroideae</taxon>
        <taxon>Heliantheae alliance</taxon>
        <taxon>Tageteae</taxon>
        <taxon>Tagetes</taxon>
    </lineage>
</organism>
<evidence type="ECO:0000256" key="1">
    <source>
        <dbReference type="SAM" id="Phobius"/>
    </source>
</evidence>
<proteinExistence type="predicted"/>
<comment type="caution">
    <text evidence="3">The sequence shown here is derived from an EMBL/GenBank/DDBJ whole genome shotgun (WGS) entry which is preliminary data.</text>
</comment>
<feature type="chain" id="PRO_5042277195" evidence="2">
    <location>
        <begin position="27"/>
        <end position="69"/>
    </location>
</feature>
<evidence type="ECO:0000313" key="3">
    <source>
        <dbReference type="EMBL" id="KAK1412901.1"/>
    </source>
</evidence>
<dbReference type="AlphaFoldDB" id="A0AAD8K259"/>
<keyword evidence="4" id="KW-1185">Reference proteome</keyword>
<evidence type="ECO:0000313" key="4">
    <source>
        <dbReference type="Proteomes" id="UP001229421"/>
    </source>
</evidence>
<keyword evidence="2" id="KW-0732">Signal</keyword>
<protein>
    <submittedName>
        <fullName evidence="3">Uncharacterized protein</fullName>
    </submittedName>
</protein>
<feature type="transmembrane region" description="Helical" evidence="1">
    <location>
        <begin position="50"/>
        <end position="67"/>
    </location>
</feature>
<dbReference type="PANTHER" id="PTHR33659:SF11">
    <property type="entry name" value="TRANSMEMBRANE PROTEIN"/>
    <property type="match status" value="1"/>
</dbReference>
<dbReference type="Proteomes" id="UP001229421">
    <property type="component" value="Unassembled WGS sequence"/>
</dbReference>
<keyword evidence="1" id="KW-0472">Membrane</keyword>
<evidence type="ECO:0000256" key="2">
    <source>
        <dbReference type="SAM" id="SignalP"/>
    </source>
</evidence>
<dbReference type="PANTHER" id="PTHR33659">
    <property type="entry name" value="PROTEIN, PUTATIVE-RELATED-RELATED"/>
    <property type="match status" value="1"/>
</dbReference>
<feature type="signal peptide" evidence="2">
    <location>
        <begin position="1"/>
        <end position="26"/>
    </location>
</feature>
<keyword evidence="1" id="KW-1133">Transmembrane helix</keyword>
<sequence>MAQISIVKKASAVVAVALAAAATVSAQEFATAPAPSAPSPDAGSAFSAPASGVMIATSLVLSLVALLRN</sequence>